<dbReference type="InterPro" id="IPR006886">
    <property type="entry name" value="RNA_pol_III_Rpc5"/>
</dbReference>
<proteinExistence type="predicted"/>
<dbReference type="Pfam" id="PF04801">
    <property type="entry name" value="RPC5"/>
    <property type="match status" value="1"/>
</dbReference>
<feature type="non-terminal residue" evidence="1">
    <location>
        <position position="183"/>
    </location>
</feature>
<evidence type="ECO:0000313" key="2">
    <source>
        <dbReference type="Proteomes" id="UP000224634"/>
    </source>
</evidence>
<dbReference type="EMBL" id="PDNA01000128">
    <property type="protein sequence ID" value="PGH11758.1"/>
    <property type="molecule type" value="Genomic_DNA"/>
</dbReference>
<comment type="caution">
    <text evidence="1">The sequence shown here is derived from an EMBL/GenBank/DDBJ whole genome shotgun (WGS) entry which is preliminary data.</text>
</comment>
<dbReference type="PANTHER" id="PTHR12069:SF0">
    <property type="entry name" value="DNA-DIRECTED RNA POLYMERASE III SUBUNIT RPC5"/>
    <property type="match status" value="1"/>
</dbReference>
<dbReference type="Proteomes" id="UP000224634">
    <property type="component" value="Unassembled WGS sequence"/>
</dbReference>
<dbReference type="PANTHER" id="PTHR12069">
    <property type="entry name" value="DNA-DIRECTED RNA POLYMERASES III 80 KDA POLYPEPTIDE RNA POLYMERASE III SUBUNIT 5"/>
    <property type="match status" value="1"/>
</dbReference>
<organism evidence="1 2">
    <name type="scientific">Polytolypa hystricis (strain UAMH7299)</name>
    <dbReference type="NCBI Taxonomy" id="1447883"/>
    <lineage>
        <taxon>Eukaryota</taxon>
        <taxon>Fungi</taxon>
        <taxon>Dikarya</taxon>
        <taxon>Ascomycota</taxon>
        <taxon>Pezizomycotina</taxon>
        <taxon>Eurotiomycetes</taxon>
        <taxon>Eurotiomycetidae</taxon>
        <taxon>Onygenales</taxon>
        <taxon>Onygenales incertae sedis</taxon>
        <taxon>Polytolypa</taxon>
    </lineage>
</organism>
<sequence>MSNIIPDPDTDDPIIASYDIFITDALIRRLLLQYPDRQPKDPYDGTYRVPTELRLKPKTGLVEVDIPITTQANYNDTKGLRFGNALRKSRITSEGGSHGVAGGFNATSSSGAAGAAGGGGGGAGKGRFEPIDVEEDERFAGFVRDADEEDRKAGVLMMTQTLGGRIKAAVEGDPVYMLGAFRD</sequence>
<dbReference type="GO" id="GO:0042797">
    <property type="term" value="P:tRNA transcription by RNA polymerase III"/>
    <property type="evidence" value="ECO:0007669"/>
    <property type="project" value="TreeGrafter"/>
</dbReference>
<dbReference type="OrthoDB" id="340681at2759"/>
<dbReference type="STRING" id="1447883.A0A2B7XT41"/>
<protein>
    <submittedName>
        <fullName evidence="1">Uncharacterized protein</fullName>
    </submittedName>
</protein>
<keyword evidence="2" id="KW-1185">Reference proteome</keyword>
<gene>
    <name evidence="1" type="ORF">AJ80_07019</name>
</gene>
<accession>A0A2B7XT41</accession>
<dbReference type="AlphaFoldDB" id="A0A2B7XT41"/>
<name>A0A2B7XT41_POLH7</name>
<evidence type="ECO:0000313" key="1">
    <source>
        <dbReference type="EMBL" id="PGH11758.1"/>
    </source>
</evidence>
<reference evidence="1 2" key="1">
    <citation type="submission" date="2017-10" db="EMBL/GenBank/DDBJ databases">
        <title>Comparative genomics in systemic dimorphic fungi from Ajellomycetaceae.</title>
        <authorList>
            <person name="Munoz J.F."/>
            <person name="Mcewen J.G."/>
            <person name="Clay O.K."/>
            <person name="Cuomo C.A."/>
        </authorList>
    </citation>
    <scope>NUCLEOTIDE SEQUENCE [LARGE SCALE GENOMIC DNA]</scope>
    <source>
        <strain evidence="1 2">UAMH7299</strain>
    </source>
</reference>
<dbReference type="GO" id="GO:0005666">
    <property type="term" value="C:RNA polymerase III complex"/>
    <property type="evidence" value="ECO:0007669"/>
    <property type="project" value="TreeGrafter"/>
</dbReference>